<evidence type="ECO:0000256" key="2">
    <source>
        <dbReference type="ARBA" id="ARBA00022737"/>
    </source>
</evidence>
<evidence type="ECO:0000256" key="4">
    <source>
        <dbReference type="SAM" id="SignalP"/>
    </source>
</evidence>
<protein>
    <recommendedName>
        <fullName evidence="7">Leucine rich repeat containing 3C</fullName>
    </recommendedName>
</protein>
<keyword evidence="2" id="KW-0677">Repeat</keyword>
<keyword evidence="1" id="KW-0433">Leucine-rich repeat</keyword>
<evidence type="ECO:0000256" key="3">
    <source>
        <dbReference type="SAM" id="Phobius"/>
    </source>
</evidence>
<feature type="signal peptide" evidence="4">
    <location>
        <begin position="1"/>
        <end position="25"/>
    </location>
</feature>
<dbReference type="Proteomes" id="UP000694383">
    <property type="component" value="Unplaced"/>
</dbReference>
<sequence>MFAQEPSVVLLLLLLVCPSPTQVMASSLLDMTAWSPGNSSPTAKDCLQVETRAGGLTVHCSGLRLMKVPLGLSNQTVCLFLNKNLLSSLPPNSFSTLLQLHELDLSNNQLSTLEPGCFYGLANSLRLLDLSSNRLSRLDPEVFGGLQVQVNFTHNPWHCDCSMQMSVSLMDLEASSVERVVCQTSDIPNAGGFFHCEDAPLLKKPGLQLSVPSLWGGVNPVCVGLAGTVGLPLVLLVEDWDLCQSVRRTTDVLTLVTMFLWFFMLISYLIHYIRQNEVFANQHFEYIKFLENREPFSPIEFLKNL</sequence>
<evidence type="ECO:0008006" key="7">
    <source>
        <dbReference type="Google" id="ProtNLM"/>
    </source>
</evidence>
<name>A0A8C7Y7D7_9TELE</name>
<dbReference type="PANTHER" id="PTHR24366:SF96">
    <property type="entry name" value="LEUCINE RICH REPEAT CONTAINING 53"/>
    <property type="match status" value="1"/>
</dbReference>
<dbReference type="InterPro" id="IPR003591">
    <property type="entry name" value="Leu-rich_rpt_typical-subtyp"/>
</dbReference>
<evidence type="ECO:0000256" key="1">
    <source>
        <dbReference type="ARBA" id="ARBA00022614"/>
    </source>
</evidence>
<proteinExistence type="predicted"/>
<organism evidence="5 6">
    <name type="scientific">Oryzias sinensis</name>
    <name type="common">Chinese medaka</name>
    <dbReference type="NCBI Taxonomy" id="183150"/>
    <lineage>
        <taxon>Eukaryota</taxon>
        <taxon>Metazoa</taxon>
        <taxon>Chordata</taxon>
        <taxon>Craniata</taxon>
        <taxon>Vertebrata</taxon>
        <taxon>Euteleostomi</taxon>
        <taxon>Actinopterygii</taxon>
        <taxon>Neopterygii</taxon>
        <taxon>Teleostei</taxon>
        <taxon>Neoteleostei</taxon>
        <taxon>Acanthomorphata</taxon>
        <taxon>Ovalentaria</taxon>
        <taxon>Atherinomorphae</taxon>
        <taxon>Beloniformes</taxon>
        <taxon>Adrianichthyidae</taxon>
        <taxon>Oryziinae</taxon>
        <taxon>Oryzias</taxon>
    </lineage>
</organism>
<keyword evidence="6" id="KW-1185">Reference proteome</keyword>
<dbReference type="Pfam" id="PF00560">
    <property type="entry name" value="LRR_1"/>
    <property type="match status" value="1"/>
</dbReference>
<evidence type="ECO:0000313" key="5">
    <source>
        <dbReference type="Ensembl" id="ENSOSIP00000024388.1"/>
    </source>
</evidence>
<dbReference type="SUPFAM" id="SSF52058">
    <property type="entry name" value="L domain-like"/>
    <property type="match status" value="1"/>
</dbReference>
<dbReference type="Ensembl" id="ENSOSIT00000025746.1">
    <property type="protein sequence ID" value="ENSOSIP00000024388.1"/>
    <property type="gene ID" value="ENSOSIG00000012822.1"/>
</dbReference>
<dbReference type="Pfam" id="PF13855">
    <property type="entry name" value="LRR_8"/>
    <property type="match status" value="1"/>
</dbReference>
<reference evidence="5" key="1">
    <citation type="submission" date="2025-08" db="UniProtKB">
        <authorList>
            <consortium name="Ensembl"/>
        </authorList>
    </citation>
    <scope>IDENTIFICATION</scope>
</reference>
<dbReference type="AlphaFoldDB" id="A0A8C7Y7D7"/>
<keyword evidence="3" id="KW-1133">Transmembrane helix</keyword>
<keyword evidence="4" id="KW-0732">Signal</keyword>
<keyword evidence="3" id="KW-0812">Transmembrane</keyword>
<evidence type="ECO:0000313" key="6">
    <source>
        <dbReference type="Proteomes" id="UP000694383"/>
    </source>
</evidence>
<dbReference type="InterPro" id="IPR001611">
    <property type="entry name" value="Leu-rich_rpt"/>
</dbReference>
<reference evidence="5" key="2">
    <citation type="submission" date="2025-09" db="UniProtKB">
        <authorList>
            <consortium name="Ensembl"/>
        </authorList>
    </citation>
    <scope>IDENTIFICATION</scope>
</reference>
<dbReference type="InterPro" id="IPR032675">
    <property type="entry name" value="LRR_dom_sf"/>
</dbReference>
<feature type="chain" id="PRO_5034675874" description="Leucine rich repeat containing 3C" evidence="4">
    <location>
        <begin position="26"/>
        <end position="305"/>
    </location>
</feature>
<feature type="transmembrane region" description="Helical" evidence="3">
    <location>
        <begin position="252"/>
        <end position="273"/>
    </location>
</feature>
<keyword evidence="3" id="KW-0472">Membrane</keyword>
<dbReference type="Gene3D" id="3.80.10.10">
    <property type="entry name" value="Ribonuclease Inhibitor"/>
    <property type="match status" value="1"/>
</dbReference>
<dbReference type="PRINTS" id="PR00019">
    <property type="entry name" value="LEURICHRPT"/>
</dbReference>
<accession>A0A8C7Y7D7</accession>
<dbReference type="GeneTree" id="ENSGT00940000154360"/>
<dbReference type="SMART" id="SM00369">
    <property type="entry name" value="LRR_TYP"/>
    <property type="match status" value="3"/>
</dbReference>
<dbReference type="PROSITE" id="PS51450">
    <property type="entry name" value="LRR"/>
    <property type="match status" value="2"/>
</dbReference>
<dbReference type="PANTHER" id="PTHR24366">
    <property type="entry name" value="IG(IMMUNOGLOBULIN) AND LRR(LEUCINE RICH REPEAT) DOMAINS"/>
    <property type="match status" value="1"/>
</dbReference>